<reference evidence="3" key="1">
    <citation type="journal article" date="2019" name="Int. J. Syst. Evol. Microbiol.">
        <title>The Global Catalogue of Microorganisms (GCM) 10K type strain sequencing project: providing services to taxonomists for standard genome sequencing and annotation.</title>
        <authorList>
            <consortium name="The Broad Institute Genomics Platform"/>
            <consortium name="The Broad Institute Genome Sequencing Center for Infectious Disease"/>
            <person name="Wu L."/>
            <person name="Ma J."/>
        </authorList>
    </citation>
    <scope>NUCLEOTIDE SEQUENCE [LARGE SCALE GENOMIC DNA]</scope>
    <source>
        <strain evidence="3">CCUG 56754</strain>
    </source>
</reference>
<gene>
    <name evidence="2" type="ORF">ACFQ3N_19070</name>
</gene>
<keyword evidence="3" id="KW-1185">Reference proteome</keyword>
<organism evidence="2 3">
    <name type="scientific">Virgibacillus byunsanensis</name>
    <dbReference type="NCBI Taxonomy" id="570945"/>
    <lineage>
        <taxon>Bacteria</taxon>
        <taxon>Bacillati</taxon>
        <taxon>Bacillota</taxon>
        <taxon>Bacilli</taxon>
        <taxon>Bacillales</taxon>
        <taxon>Bacillaceae</taxon>
        <taxon>Virgibacillus</taxon>
    </lineage>
</organism>
<dbReference type="Proteomes" id="UP001597040">
    <property type="component" value="Unassembled WGS sequence"/>
</dbReference>
<accession>A0ABW3LR11</accession>
<name>A0ABW3LR11_9BACI</name>
<dbReference type="Gene3D" id="2.60.40.1240">
    <property type="match status" value="1"/>
</dbReference>
<protein>
    <recommendedName>
        <fullName evidence="4">DUF4352 domain-containing protein</fullName>
    </recommendedName>
</protein>
<evidence type="ECO:0008006" key="4">
    <source>
        <dbReference type="Google" id="ProtNLM"/>
    </source>
</evidence>
<evidence type="ECO:0000313" key="2">
    <source>
        <dbReference type="EMBL" id="MFD1040482.1"/>
    </source>
</evidence>
<dbReference type="EMBL" id="JBHTKJ010000073">
    <property type="protein sequence ID" value="MFD1040482.1"/>
    <property type="molecule type" value="Genomic_DNA"/>
</dbReference>
<dbReference type="InterPro" id="IPR029050">
    <property type="entry name" value="Immunoprotect_excell_Ig-like"/>
</dbReference>
<keyword evidence="1" id="KW-0732">Signal</keyword>
<proteinExistence type="predicted"/>
<comment type="caution">
    <text evidence="2">The sequence shown here is derived from an EMBL/GenBank/DDBJ whole genome shotgun (WGS) entry which is preliminary data.</text>
</comment>
<dbReference type="RefSeq" id="WP_390364606.1">
    <property type="nucleotide sequence ID" value="NZ_JBHTKJ010000073.1"/>
</dbReference>
<evidence type="ECO:0000256" key="1">
    <source>
        <dbReference type="ARBA" id="ARBA00022729"/>
    </source>
</evidence>
<sequence>MNVYNAEGTALDKYFGSDEMDTNMFNFDLKEGKNASGTLEYDVAESEFFEVYYEPSFTLKPQRRNNVGNPKF</sequence>
<evidence type="ECO:0000313" key="3">
    <source>
        <dbReference type="Proteomes" id="UP001597040"/>
    </source>
</evidence>